<dbReference type="RefSeq" id="XP_009169226.1">
    <property type="nucleotide sequence ID" value="XM_009170962.1"/>
</dbReference>
<dbReference type="PANTHER" id="PTHR44085:SF2">
    <property type="entry name" value="SEPIAPTERIN REDUCTASE"/>
    <property type="match status" value="1"/>
</dbReference>
<evidence type="ECO:0008006" key="8">
    <source>
        <dbReference type="Google" id="ProtNLM"/>
    </source>
</evidence>
<feature type="compositionally biased region" description="Polar residues" evidence="5">
    <location>
        <begin position="66"/>
        <end position="88"/>
    </location>
</feature>
<feature type="compositionally biased region" description="Low complexity" evidence="5">
    <location>
        <begin position="1"/>
        <end position="14"/>
    </location>
</feature>
<keyword evidence="4" id="KW-0560">Oxidoreductase</keyword>
<sequence>MLSPTSATPTRSTADLGDIVTNQPPHEAVVENDSTASHSGCPDLMTLRVSPPKRFLGLKHLLSKPRTVTPSPVQTPRASTLRPSTNLTKPVIPHKHICSPSSRATQFPGRVSQPQLPLRNPGPYQVPPLWNPAYYVPGIPFQQLPTPSQPPPHPKPRAAPPPRPLAASPLPTPNPLQLQPTQRNPAHSQRSSPLPEKTTWVSTEQTKQLVLVGCTYLQPAPSPASIADLSRIISTAHALPHPSKLLLGVYNLPEISCSSTIGPAPYTALLAQLGVEGWSQIVRSPTRGLHTLDLIFSNDGHLATAAVGPSFPGSDTCVVSTNVVSYGQAAPLSPSMFHLLSPDILRAFSSTLASPDSGALLQQVESSDIIIVADDLNAQLHAVLRFFYIFAARLSSMSDCSCQREDQIESPWANSDCNVVVTGASRGFGRALCLKLTEALSKEPGAARSINMLLMARDLEALNRTKEQVVMSKAPKSPTTINVLISRPGLDMVNISEQAARAALQPLFDLNPVDQLEKVAQWNLLVHNAATIGSTVIRADERTSVASLEDYYRANLLAPMIITSLFLNYFAPFGSVHPPVIVLNVSSLFAMQPCSLMSDYCVGKAARHMYLKSLSTDRPTVAVFNYCPGPLDTDMFNEMLVGHADPERRAWAENLKKSGGLLMPEESARVCMSWLRRCHYNFSRDGDGVKLRPESIVCPIHQKQYMDVWTGTNLDYYDALAIEQALIKQPA</sequence>
<dbReference type="Pfam" id="PF00106">
    <property type="entry name" value="adh_short"/>
    <property type="match status" value="1"/>
</dbReference>
<dbReference type="OrthoDB" id="153074at2759"/>
<dbReference type="GO" id="GO:0005737">
    <property type="term" value="C:cytoplasm"/>
    <property type="evidence" value="ECO:0007669"/>
    <property type="project" value="UniProtKB-SubCell"/>
</dbReference>
<feature type="region of interest" description="Disordered" evidence="5">
    <location>
        <begin position="66"/>
        <end position="123"/>
    </location>
</feature>
<evidence type="ECO:0000313" key="6">
    <source>
        <dbReference type="EMBL" id="KER27008.1"/>
    </source>
</evidence>
<dbReference type="GO" id="GO:0004757">
    <property type="term" value="F:sepiapterin reductase (NADP+) activity"/>
    <property type="evidence" value="ECO:0007669"/>
    <property type="project" value="TreeGrafter"/>
</dbReference>
<keyword evidence="2" id="KW-0963">Cytoplasm</keyword>
<dbReference type="InterPro" id="IPR036291">
    <property type="entry name" value="NAD(P)-bd_dom_sf"/>
</dbReference>
<dbReference type="GO" id="GO:0006729">
    <property type="term" value="P:tetrahydrobiopterin biosynthetic process"/>
    <property type="evidence" value="ECO:0007669"/>
    <property type="project" value="TreeGrafter"/>
</dbReference>
<feature type="region of interest" description="Disordered" evidence="5">
    <location>
        <begin position="141"/>
        <end position="200"/>
    </location>
</feature>
<dbReference type="GeneID" id="20320023"/>
<dbReference type="SUPFAM" id="SSF51735">
    <property type="entry name" value="NAD(P)-binding Rossmann-fold domains"/>
    <property type="match status" value="1"/>
</dbReference>
<feature type="region of interest" description="Disordered" evidence="5">
    <location>
        <begin position="1"/>
        <end position="20"/>
    </location>
</feature>
<organism evidence="6 7">
    <name type="scientific">Opisthorchis viverrini</name>
    <name type="common">Southeast Asian liver fluke</name>
    <dbReference type="NCBI Taxonomy" id="6198"/>
    <lineage>
        <taxon>Eukaryota</taxon>
        <taxon>Metazoa</taxon>
        <taxon>Spiralia</taxon>
        <taxon>Lophotrochozoa</taxon>
        <taxon>Platyhelminthes</taxon>
        <taxon>Trematoda</taxon>
        <taxon>Digenea</taxon>
        <taxon>Opisthorchiida</taxon>
        <taxon>Opisthorchiata</taxon>
        <taxon>Opisthorchiidae</taxon>
        <taxon>Opisthorchis</taxon>
    </lineage>
</organism>
<proteinExistence type="predicted"/>
<evidence type="ECO:0000256" key="3">
    <source>
        <dbReference type="ARBA" id="ARBA00022857"/>
    </source>
</evidence>
<dbReference type="InterPro" id="IPR051721">
    <property type="entry name" value="Biopterin_syn/organic_redct"/>
</dbReference>
<keyword evidence="3" id="KW-0521">NADP</keyword>
<accession>A0A074ZI63</accession>
<dbReference type="Gene3D" id="3.40.50.720">
    <property type="entry name" value="NAD(P)-binding Rossmann-like Domain"/>
    <property type="match status" value="1"/>
</dbReference>
<reference evidence="6 7" key="1">
    <citation type="submission" date="2013-11" db="EMBL/GenBank/DDBJ databases">
        <title>Opisthorchis viverrini - life in the bile duct.</title>
        <authorList>
            <person name="Young N.D."/>
            <person name="Nagarajan N."/>
            <person name="Lin S.J."/>
            <person name="Korhonen P.K."/>
            <person name="Jex A.R."/>
            <person name="Hall R.S."/>
            <person name="Safavi-Hemami H."/>
            <person name="Kaewkong W."/>
            <person name="Bertrand D."/>
            <person name="Gao S."/>
            <person name="Seet Q."/>
            <person name="Wongkham S."/>
            <person name="Teh B.T."/>
            <person name="Wongkham C."/>
            <person name="Intapan P.M."/>
            <person name="Maleewong W."/>
            <person name="Yang X."/>
            <person name="Hu M."/>
            <person name="Wang Z."/>
            <person name="Hofmann A."/>
            <person name="Sternberg P.W."/>
            <person name="Tan P."/>
            <person name="Wang J."/>
            <person name="Gasser R.B."/>
        </authorList>
    </citation>
    <scope>NUCLEOTIDE SEQUENCE [LARGE SCALE GENOMIC DNA]</scope>
</reference>
<dbReference type="Proteomes" id="UP000054324">
    <property type="component" value="Unassembled WGS sequence"/>
</dbReference>
<dbReference type="PANTHER" id="PTHR44085">
    <property type="entry name" value="SEPIAPTERIN REDUCTASE"/>
    <property type="match status" value="1"/>
</dbReference>
<dbReference type="EMBL" id="KL596733">
    <property type="protein sequence ID" value="KER27008.1"/>
    <property type="molecule type" value="Genomic_DNA"/>
</dbReference>
<evidence type="ECO:0000256" key="4">
    <source>
        <dbReference type="ARBA" id="ARBA00023002"/>
    </source>
</evidence>
<evidence type="ECO:0000256" key="1">
    <source>
        <dbReference type="ARBA" id="ARBA00004496"/>
    </source>
</evidence>
<protein>
    <recommendedName>
        <fullName evidence="8">Sepiapterin reductase</fullName>
    </recommendedName>
</protein>
<feature type="compositionally biased region" description="Pro residues" evidence="5">
    <location>
        <begin position="147"/>
        <end position="174"/>
    </location>
</feature>
<evidence type="ECO:0000313" key="7">
    <source>
        <dbReference type="Proteomes" id="UP000054324"/>
    </source>
</evidence>
<evidence type="ECO:0000256" key="2">
    <source>
        <dbReference type="ARBA" id="ARBA00022490"/>
    </source>
</evidence>
<dbReference type="KEGG" id="ovi:T265_05841"/>
<dbReference type="InterPro" id="IPR002347">
    <property type="entry name" value="SDR_fam"/>
</dbReference>
<comment type="subcellular location">
    <subcellularLocation>
        <location evidence="1">Cytoplasm</location>
    </subcellularLocation>
</comment>
<dbReference type="CTD" id="20320023"/>
<dbReference type="AlphaFoldDB" id="A0A074ZI63"/>
<dbReference type="STRING" id="6198.A0A074ZI63"/>
<evidence type="ECO:0000256" key="5">
    <source>
        <dbReference type="SAM" id="MobiDB-lite"/>
    </source>
</evidence>
<dbReference type="PRINTS" id="PR00081">
    <property type="entry name" value="GDHRDH"/>
</dbReference>
<feature type="compositionally biased region" description="Low complexity" evidence="5">
    <location>
        <begin position="175"/>
        <end position="185"/>
    </location>
</feature>
<gene>
    <name evidence="6" type="ORF">T265_05841</name>
</gene>
<keyword evidence="7" id="KW-1185">Reference proteome</keyword>
<name>A0A074ZI63_OPIVI</name>